<reference evidence="1" key="1">
    <citation type="submission" date="2017-07" db="EMBL/GenBank/DDBJ databases">
        <title>Taro Niue Genome Assembly and Annotation.</title>
        <authorList>
            <person name="Atibalentja N."/>
            <person name="Keating K."/>
            <person name="Fields C.J."/>
        </authorList>
    </citation>
    <scope>NUCLEOTIDE SEQUENCE</scope>
    <source>
        <strain evidence="1">Niue_2</strain>
        <tissue evidence="1">Leaf</tissue>
    </source>
</reference>
<sequence length="293" mass="30706">MVGLTVAGTMVAGATVTSSGGGGDDDELRWWGRWRRDLLEGAAMVASFPAGSECEPQESVAPVARLREPACGVAFIGAGLLPVDPGRGGGLVGVGVFARAKQMFVCRVVPLVKRCDTCLWLLSALCWLVMNSGEVFPEFFSVGSGGGLLLCSLKSSAELPLWFEVSVVWLVAVALPSGLRVKCFSLLAVWFGQLVCVLVKVLPRITLLLLLAEVLSRRLAAGTRVAGGASDCGAGGWCGRDAWVWAASAQVCRFVAEWLGCAGGRIWCEAEACASGVRWRFGGGKLAGKGVRA</sequence>
<comment type="caution">
    <text evidence="1">The sequence shown here is derived from an EMBL/GenBank/DDBJ whole genome shotgun (WGS) entry which is preliminary data.</text>
</comment>
<accession>A0A843U281</accession>
<dbReference type="AlphaFoldDB" id="A0A843U281"/>
<dbReference type="EMBL" id="NMUH01000275">
    <property type="protein sequence ID" value="MQL76010.1"/>
    <property type="molecule type" value="Genomic_DNA"/>
</dbReference>
<dbReference type="Proteomes" id="UP000652761">
    <property type="component" value="Unassembled WGS sequence"/>
</dbReference>
<protein>
    <submittedName>
        <fullName evidence="1">Uncharacterized protein</fullName>
    </submittedName>
</protein>
<name>A0A843U281_COLES</name>
<evidence type="ECO:0000313" key="1">
    <source>
        <dbReference type="EMBL" id="MQL76010.1"/>
    </source>
</evidence>
<gene>
    <name evidence="1" type="ORF">Taro_008388</name>
</gene>
<keyword evidence="2" id="KW-1185">Reference proteome</keyword>
<evidence type="ECO:0000313" key="2">
    <source>
        <dbReference type="Proteomes" id="UP000652761"/>
    </source>
</evidence>
<organism evidence="1 2">
    <name type="scientific">Colocasia esculenta</name>
    <name type="common">Wild taro</name>
    <name type="synonym">Arum esculentum</name>
    <dbReference type="NCBI Taxonomy" id="4460"/>
    <lineage>
        <taxon>Eukaryota</taxon>
        <taxon>Viridiplantae</taxon>
        <taxon>Streptophyta</taxon>
        <taxon>Embryophyta</taxon>
        <taxon>Tracheophyta</taxon>
        <taxon>Spermatophyta</taxon>
        <taxon>Magnoliopsida</taxon>
        <taxon>Liliopsida</taxon>
        <taxon>Araceae</taxon>
        <taxon>Aroideae</taxon>
        <taxon>Colocasieae</taxon>
        <taxon>Colocasia</taxon>
    </lineage>
</organism>
<proteinExistence type="predicted"/>